<feature type="repeat" description="PPR" evidence="2">
    <location>
        <begin position="387"/>
        <end position="421"/>
    </location>
</feature>
<protein>
    <recommendedName>
        <fullName evidence="5">Pentatricopeptide repeat-containing protein</fullName>
    </recommendedName>
</protein>
<evidence type="ECO:0000313" key="3">
    <source>
        <dbReference type="EMBL" id="KAK6130624.1"/>
    </source>
</evidence>
<dbReference type="InterPro" id="IPR002885">
    <property type="entry name" value="PPR_rpt"/>
</dbReference>
<keyword evidence="4" id="KW-1185">Reference proteome</keyword>
<dbReference type="Pfam" id="PF01535">
    <property type="entry name" value="PPR"/>
    <property type="match status" value="2"/>
</dbReference>
<dbReference type="PROSITE" id="PS51375">
    <property type="entry name" value="PPR"/>
    <property type="match status" value="6"/>
</dbReference>
<keyword evidence="1" id="KW-0677">Repeat</keyword>
<evidence type="ECO:0000256" key="1">
    <source>
        <dbReference type="ARBA" id="ARBA00022737"/>
    </source>
</evidence>
<feature type="repeat" description="PPR" evidence="2">
    <location>
        <begin position="224"/>
        <end position="258"/>
    </location>
</feature>
<dbReference type="Pfam" id="PF13812">
    <property type="entry name" value="PPR_3"/>
    <property type="match status" value="1"/>
</dbReference>
<evidence type="ECO:0000313" key="4">
    <source>
        <dbReference type="Proteomes" id="UP001318860"/>
    </source>
</evidence>
<dbReference type="Pfam" id="PF13041">
    <property type="entry name" value="PPR_2"/>
    <property type="match status" value="3"/>
</dbReference>
<dbReference type="InterPro" id="IPR046960">
    <property type="entry name" value="PPR_At4g14850-like_plant"/>
</dbReference>
<feature type="repeat" description="PPR" evidence="2">
    <location>
        <begin position="154"/>
        <end position="188"/>
    </location>
</feature>
<accession>A0ABR0V8Q7</accession>
<evidence type="ECO:0008006" key="5">
    <source>
        <dbReference type="Google" id="ProtNLM"/>
    </source>
</evidence>
<feature type="repeat" description="PPR" evidence="2">
    <location>
        <begin position="356"/>
        <end position="386"/>
    </location>
</feature>
<organism evidence="3 4">
    <name type="scientific">Rehmannia glutinosa</name>
    <name type="common">Chinese foxglove</name>
    <dbReference type="NCBI Taxonomy" id="99300"/>
    <lineage>
        <taxon>Eukaryota</taxon>
        <taxon>Viridiplantae</taxon>
        <taxon>Streptophyta</taxon>
        <taxon>Embryophyta</taxon>
        <taxon>Tracheophyta</taxon>
        <taxon>Spermatophyta</taxon>
        <taxon>Magnoliopsida</taxon>
        <taxon>eudicotyledons</taxon>
        <taxon>Gunneridae</taxon>
        <taxon>Pentapetalae</taxon>
        <taxon>asterids</taxon>
        <taxon>lamiids</taxon>
        <taxon>Lamiales</taxon>
        <taxon>Orobanchaceae</taxon>
        <taxon>Rehmannieae</taxon>
        <taxon>Rehmannia</taxon>
    </lineage>
</organism>
<dbReference type="Proteomes" id="UP001318860">
    <property type="component" value="Unassembled WGS sequence"/>
</dbReference>
<comment type="caution">
    <text evidence="3">The sequence shown here is derived from an EMBL/GenBank/DDBJ whole genome shotgun (WGS) entry which is preliminary data.</text>
</comment>
<reference evidence="3 4" key="1">
    <citation type="journal article" date="2021" name="Comput. Struct. Biotechnol. J.">
        <title>De novo genome assembly of the potent medicinal plant Rehmannia glutinosa using nanopore technology.</title>
        <authorList>
            <person name="Ma L."/>
            <person name="Dong C."/>
            <person name="Song C."/>
            <person name="Wang X."/>
            <person name="Zheng X."/>
            <person name="Niu Y."/>
            <person name="Chen S."/>
            <person name="Feng W."/>
        </authorList>
    </citation>
    <scope>NUCLEOTIDE SEQUENCE [LARGE SCALE GENOMIC DNA]</scope>
    <source>
        <strain evidence="3">DH-2019</strain>
    </source>
</reference>
<dbReference type="Gene3D" id="1.25.40.10">
    <property type="entry name" value="Tetratricopeptide repeat domain"/>
    <property type="match status" value="4"/>
</dbReference>
<feature type="repeat" description="PPR" evidence="2">
    <location>
        <begin position="286"/>
        <end position="320"/>
    </location>
</feature>
<sequence length="678" mass="76831">MSQLKTLHAQIILRGLTGDPISLSQLISFCALSSSGDFQYAHHLFDSIPHPNRHMYNTLIRASSNGKYSSKAIFLYHKMVRCGIWPNEFTFPFILKACAIRKAYLEGVLVHLHAVKLGCHESHICVQNGLINFYVGCGKIEFARKVFDHIRVRSLVSWNSMIGGYAKMGWWKEAFLLFGGMWDERVEPDGHTFVSLLSVCSRIYDVELGRSVHWYIEINGVFVDVYVQNALLDMYAKCGHLQMAEAVFARMADKNVVSWTSMVSAYAKHGFVELAERIFYQMPVKNVVSWNSMISCYLQNGYYKESLDLFYRMTSFRVVPDETTVVSALSACGQLGDLVAGKKLHDYLRDNSVQPTVTLCNSLVDMYAKCGSSELALDFFRNMPEKNIVSWNIIINALALHGFGYKAIELFQEMEARGIRPDALTFSGLLSACCHCGLVEIGRYYFSKMGHMYKIPYDIEHYACMIDILGRGGLLKETLELVGKMEMKPDVVIWAQQWDEMKKMRKLMKDHFVRKIDAVSSIEVNGCISNFMADDKKHEASNRIYTLLNQLKHHLEFVSDAYGPTAEFIDAGIANVVDGVQVVLELGNWLGLWLCIGKRCARARHSQPLWQIVASHLPTSSSSSTGAFSPNDQRALWSPFHVEAVKDFSGPYSTMVEVDYIREGQKLTDIECLLQNFN</sequence>
<feature type="repeat" description="PPR" evidence="2">
    <location>
        <begin position="52"/>
        <end position="86"/>
    </location>
</feature>
<dbReference type="NCBIfam" id="TIGR00756">
    <property type="entry name" value="PPR"/>
    <property type="match status" value="6"/>
</dbReference>
<evidence type="ECO:0000256" key="2">
    <source>
        <dbReference type="PROSITE-ProRule" id="PRU00708"/>
    </source>
</evidence>
<dbReference type="PANTHER" id="PTHR47926:SF528">
    <property type="entry name" value="PENTATRICOPEPTIDE REPEAT-CONTAINING PROTEIN"/>
    <property type="match status" value="1"/>
</dbReference>
<gene>
    <name evidence="3" type="ORF">DH2020_035599</name>
</gene>
<dbReference type="EMBL" id="JABTTQ020001566">
    <property type="protein sequence ID" value="KAK6130624.1"/>
    <property type="molecule type" value="Genomic_DNA"/>
</dbReference>
<dbReference type="InterPro" id="IPR011990">
    <property type="entry name" value="TPR-like_helical_dom_sf"/>
</dbReference>
<dbReference type="PANTHER" id="PTHR47926">
    <property type="entry name" value="PENTATRICOPEPTIDE REPEAT-CONTAINING PROTEIN"/>
    <property type="match status" value="1"/>
</dbReference>
<proteinExistence type="predicted"/>
<name>A0ABR0V8Q7_REHGL</name>